<dbReference type="InterPro" id="IPR005061">
    <property type="entry name" value="Ist1"/>
</dbReference>
<dbReference type="EMBL" id="BFEA01000155">
    <property type="protein sequence ID" value="GBG71896.1"/>
    <property type="molecule type" value="Genomic_DNA"/>
</dbReference>
<dbReference type="OMA" id="WHPVESE"/>
<organism evidence="2 3">
    <name type="scientific">Chara braunii</name>
    <name type="common">Braun's stonewort</name>
    <dbReference type="NCBI Taxonomy" id="69332"/>
    <lineage>
        <taxon>Eukaryota</taxon>
        <taxon>Viridiplantae</taxon>
        <taxon>Streptophyta</taxon>
        <taxon>Charophyceae</taxon>
        <taxon>Charales</taxon>
        <taxon>Characeae</taxon>
        <taxon>Chara</taxon>
    </lineage>
</organism>
<evidence type="ECO:0008006" key="4">
    <source>
        <dbReference type="Google" id="ProtNLM"/>
    </source>
</evidence>
<evidence type="ECO:0000313" key="3">
    <source>
        <dbReference type="Proteomes" id="UP000265515"/>
    </source>
</evidence>
<accession>A0A388KPC0</accession>
<dbReference type="Gene3D" id="1.20.1260.60">
    <property type="entry name" value="Vacuolar protein sorting-associated protein Ist1"/>
    <property type="match status" value="1"/>
</dbReference>
<dbReference type="STRING" id="69332.A0A388KPC0"/>
<gene>
    <name evidence="2" type="ORF">CBR_g10832</name>
</gene>
<name>A0A388KPC0_CHABU</name>
<comment type="caution">
    <text evidence="2">The sequence shown here is derived from an EMBL/GenBank/DDBJ whole genome shotgun (WGS) entry which is preliminary data.</text>
</comment>
<proteinExistence type="inferred from homology"/>
<keyword evidence="3" id="KW-1185">Reference proteome</keyword>
<sequence>MPWVTCSPGMRKLRNPMEEEESGRRCLPRVSSWMRQTPFHPERCRRLLLTAMSRLPHVEHQRQKAMECRRREVADALRNGQITTAMMKVEALMVDEAFVEGLKLLREVANVFASRIMHVAVFKQCPTDMRETVNTLTFAALVCQSYVGEFEGFLVEMERKYGKMFVAKIKAEVPGLPINKDVRDRLGMDINAVPHGIRYARLEEIASETGIRLHESAQMGWRSFLS</sequence>
<dbReference type="PANTHER" id="PTHR12161">
    <property type="entry name" value="IST1 FAMILY MEMBER"/>
    <property type="match status" value="1"/>
</dbReference>
<protein>
    <recommendedName>
        <fullName evidence="4">IST1-like protein</fullName>
    </recommendedName>
</protein>
<dbReference type="InterPro" id="IPR042277">
    <property type="entry name" value="IST1-like"/>
</dbReference>
<reference evidence="2 3" key="1">
    <citation type="journal article" date="2018" name="Cell">
        <title>The Chara Genome: Secondary Complexity and Implications for Plant Terrestrialization.</title>
        <authorList>
            <person name="Nishiyama T."/>
            <person name="Sakayama H."/>
            <person name="Vries J.D."/>
            <person name="Buschmann H."/>
            <person name="Saint-Marcoux D."/>
            <person name="Ullrich K.K."/>
            <person name="Haas F.B."/>
            <person name="Vanderstraeten L."/>
            <person name="Becker D."/>
            <person name="Lang D."/>
            <person name="Vosolsobe S."/>
            <person name="Rombauts S."/>
            <person name="Wilhelmsson P.K.I."/>
            <person name="Janitza P."/>
            <person name="Kern R."/>
            <person name="Heyl A."/>
            <person name="Rumpler F."/>
            <person name="Villalobos L.I.A.C."/>
            <person name="Clay J.M."/>
            <person name="Skokan R."/>
            <person name="Toyoda A."/>
            <person name="Suzuki Y."/>
            <person name="Kagoshima H."/>
            <person name="Schijlen E."/>
            <person name="Tajeshwar N."/>
            <person name="Catarino B."/>
            <person name="Hetherington A.J."/>
            <person name="Saltykova A."/>
            <person name="Bonnot C."/>
            <person name="Breuninger H."/>
            <person name="Symeonidi A."/>
            <person name="Radhakrishnan G.V."/>
            <person name="Van Nieuwerburgh F."/>
            <person name="Deforce D."/>
            <person name="Chang C."/>
            <person name="Karol K.G."/>
            <person name="Hedrich R."/>
            <person name="Ulvskov P."/>
            <person name="Glockner G."/>
            <person name="Delwiche C.F."/>
            <person name="Petrasek J."/>
            <person name="Van de Peer Y."/>
            <person name="Friml J."/>
            <person name="Beilby M."/>
            <person name="Dolan L."/>
            <person name="Kohara Y."/>
            <person name="Sugano S."/>
            <person name="Fujiyama A."/>
            <person name="Delaux P.-M."/>
            <person name="Quint M."/>
            <person name="TheiBen G."/>
            <person name="Hagemann M."/>
            <person name="Harholt J."/>
            <person name="Dunand C."/>
            <person name="Zachgo S."/>
            <person name="Langdale J."/>
            <person name="Maumus F."/>
            <person name="Straeten D.V.D."/>
            <person name="Gould S.B."/>
            <person name="Rensing S.A."/>
        </authorList>
    </citation>
    <scope>NUCLEOTIDE SEQUENCE [LARGE SCALE GENOMIC DNA]</scope>
    <source>
        <strain evidence="2 3">S276</strain>
    </source>
</reference>
<comment type="similarity">
    <text evidence="1">Belongs to the IST1 family.</text>
</comment>
<dbReference type="GO" id="GO:0015031">
    <property type="term" value="P:protein transport"/>
    <property type="evidence" value="ECO:0007669"/>
    <property type="project" value="InterPro"/>
</dbReference>
<evidence type="ECO:0000256" key="1">
    <source>
        <dbReference type="ARBA" id="ARBA00005536"/>
    </source>
</evidence>
<dbReference type="Pfam" id="PF03398">
    <property type="entry name" value="Ist1"/>
    <property type="match status" value="1"/>
</dbReference>
<evidence type="ECO:0000313" key="2">
    <source>
        <dbReference type="EMBL" id="GBG71896.1"/>
    </source>
</evidence>
<dbReference type="AlphaFoldDB" id="A0A388KPC0"/>
<dbReference type="Proteomes" id="UP000265515">
    <property type="component" value="Unassembled WGS sequence"/>
</dbReference>
<dbReference type="OrthoDB" id="29853at2759"/>
<dbReference type="PANTHER" id="PTHR12161:SF44">
    <property type="entry name" value="REGULATOR OF VPS4 ACTIVITY IN THE MVB PATHWAY PROTEIN"/>
    <property type="match status" value="1"/>
</dbReference>
<dbReference type="Gramene" id="GBG71896">
    <property type="protein sequence ID" value="GBG71896"/>
    <property type="gene ID" value="CBR_g10832"/>
</dbReference>